<evidence type="ECO:0000256" key="2">
    <source>
        <dbReference type="ARBA" id="ARBA00022692"/>
    </source>
</evidence>
<feature type="transmembrane region" description="Helical" evidence="6">
    <location>
        <begin position="505"/>
        <end position="524"/>
    </location>
</feature>
<proteinExistence type="predicted"/>
<feature type="transmembrane region" description="Helical" evidence="6">
    <location>
        <begin position="180"/>
        <end position="199"/>
    </location>
</feature>
<dbReference type="PRINTS" id="PR01434">
    <property type="entry name" value="NADHDHGNASE5"/>
</dbReference>
<dbReference type="PANTHER" id="PTHR42829">
    <property type="entry name" value="NADH-UBIQUINONE OXIDOREDUCTASE CHAIN 5"/>
    <property type="match status" value="1"/>
</dbReference>
<dbReference type="Gene3D" id="1.20.5.2700">
    <property type="match status" value="1"/>
</dbReference>
<feature type="transmembrane region" description="Helical" evidence="6">
    <location>
        <begin position="250"/>
        <end position="268"/>
    </location>
</feature>
<dbReference type="Pfam" id="PF00662">
    <property type="entry name" value="Proton_antipo_N"/>
    <property type="match status" value="1"/>
</dbReference>
<feature type="transmembrane region" description="Helical" evidence="6">
    <location>
        <begin position="308"/>
        <end position="326"/>
    </location>
</feature>
<dbReference type="RefSeq" id="WP_310277233.1">
    <property type="nucleotide sequence ID" value="NZ_JAVDWQ010000001.1"/>
</dbReference>
<feature type="transmembrane region" description="Helical" evidence="6">
    <location>
        <begin position="605"/>
        <end position="625"/>
    </location>
</feature>
<dbReference type="InterPro" id="IPR001750">
    <property type="entry name" value="ND/Mrp_TM"/>
</dbReference>
<dbReference type="InterPro" id="IPR003945">
    <property type="entry name" value="NU5C-like"/>
</dbReference>
<dbReference type="InterPro" id="IPR018393">
    <property type="entry name" value="NADHpl_OxRdtase_5_subgr"/>
</dbReference>
<organism evidence="9 10">
    <name type="scientific">Flavobacterium piscis</name>
    <dbReference type="NCBI Taxonomy" id="1114874"/>
    <lineage>
        <taxon>Bacteria</taxon>
        <taxon>Pseudomonadati</taxon>
        <taxon>Bacteroidota</taxon>
        <taxon>Flavobacteriia</taxon>
        <taxon>Flavobacteriales</taxon>
        <taxon>Flavobacteriaceae</taxon>
        <taxon>Flavobacterium</taxon>
    </lineage>
</organism>
<comment type="subcellular location">
    <subcellularLocation>
        <location evidence="1">Endomembrane system</location>
        <topology evidence="1">Multi-pass membrane protein</topology>
    </subcellularLocation>
    <subcellularLocation>
        <location evidence="5">Membrane</location>
        <topology evidence="5">Multi-pass membrane protein</topology>
    </subcellularLocation>
</comment>
<feature type="transmembrane region" description="Helical" evidence="6">
    <location>
        <begin position="6"/>
        <end position="23"/>
    </location>
</feature>
<protein>
    <submittedName>
        <fullName evidence="9">NADH-quinone oxidoreductase subunit L</fullName>
    </submittedName>
</protein>
<feature type="transmembrane region" description="Helical" evidence="6">
    <location>
        <begin position="375"/>
        <end position="393"/>
    </location>
</feature>
<keyword evidence="2 5" id="KW-0812">Transmembrane</keyword>
<feature type="transmembrane region" description="Helical" evidence="6">
    <location>
        <begin position="30"/>
        <end position="51"/>
    </location>
</feature>
<dbReference type="EMBL" id="JAVDWQ010000001">
    <property type="protein sequence ID" value="MDR7208465.1"/>
    <property type="molecule type" value="Genomic_DNA"/>
</dbReference>
<feature type="transmembrane region" description="Helical" evidence="6">
    <location>
        <begin position="87"/>
        <end position="105"/>
    </location>
</feature>
<dbReference type="NCBIfam" id="TIGR01974">
    <property type="entry name" value="NDH_I_L"/>
    <property type="match status" value="1"/>
</dbReference>
<sequence>MDTNLALVLVLAPFLGFLINVFFGKSLGKTVSGIIGTASVVVSFIVTLFFFNQITQTEKTIQITLFDWIQISNLKINLGFLLDQLSLLWLLFVTGIGSLIHIYSISYMHDDENMHKFFSYLNLFVFFMITLVIGSNLLVLFIGWEGVGLCSYLLIGFWYKNQDYNDAAKKAFIMNRIGDLGLLIGMFILGSMFSTLDYATLQTAIAGATDLNIPLLSLAALCLFIGACGKSAQIPLYTWLPDAMAGPTPVSALIHAATMVTAGIFMVTRLNFVFDLAPDVQTIIAIVGGVTSLVAATIGLVQTDIKKVLAYSTVSQLGLMFLALGFGAYEVAVFHVITHAFFKACLFLGSGSVIHGLHGEQDMRKMGGLRKAMPITFWTMLVSSLAISGVPFFSGFFSKDEILLTAFHHSIPLYVVGSIASVMTAFYMFRLMFLTFFKDFRGTDEQKHHLHESDGLITFPLMILALLATFGGLISLPGNSWLNEYLAPLFTKVAGEEHHLGTTEYILMGVAVVGGLLGILIAYFKYFKQDNVPEADENITGLTKVLYNKYYVDEAYDALFVAPVNFLSKFFRDYIETGLSALVFGLGKVTNEIGFQGKKLQNGSVGVYLFAFVLGLCAIVSYIFLAQ</sequence>
<feature type="transmembrane region" description="Helical" evidence="6">
    <location>
        <begin position="117"/>
        <end position="135"/>
    </location>
</feature>
<comment type="caution">
    <text evidence="9">The sequence shown here is derived from an EMBL/GenBank/DDBJ whole genome shotgun (WGS) entry which is preliminary data.</text>
</comment>
<evidence type="ECO:0000256" key="5">
    <source>
        <dbReference type="RuleBase" id="RU000320"/>
    </source>
</evidence>
<evidence type="ECO:0000313" key="10">
    <source>
        <dbReference type="Proteomes" id="UP001269081"/>
    </source>
</evidence>
<keyword evidence="4 6" id="KW-0472">Membrane</keyword>
<dbReference type="Pfam" id="PF00361">
    <property type="entry name" value="Proton_antipo_M"/>
    <property type="match status" value="1"/>
</dbReference>
<evidence type="ECO:0000256" key="1">
    <source>
        <dbReference type="ARBA" id="ARBA00004127"/>
    </source>
</evidence>
<feature type="transmembrane region" description="Helical" evidence="6">
    <location>
        <begin position="413"/>
        <end position="436"/>
    </location>
</feature>
<feature type="transmembrane region" description="Helical" evidence="6">
    <location>
        <begin position="141"/>
        <end position="159"/>
    </location>
</feature>
<accession>A0ABU1Y475</accession>
<feature type="transmembrane region" description="Helical" evidence="6">
    <location>
        <begin position="456"/>
        <end position="476"/>
    </location>
</feature>
<feature type="transmembrane region" description="Helical" evidence="6">
    <location>
        <begin position="280"/>
        <end position="301"/>
    </location>
</feature>
<evidence type="ECO:0000313" key="9">
    <source>
        <dbReference type="EMBL" id="MDR7208465.1"/>
    </source>
</evidence>
<evidence type="ECO:0000259" key="7">
    <source>
        <dbReference type="Pfam" id="PF00361"/>
    </source>
</evidence>
<evidence type="ECO:0000256" key="6">
    <source>
        <dbReference type="SAM" id="Phobius"/>
    </source>
</evidence>
<feature type="transmembrane region" description="Helical" evidence="6">
    <location>
        <begin position="332"/>
        <end position="354"/>
    </location>
</feature>
<dbReference type="NCBIfam" id="NF005141">
    <property type="entry name" value="PRK06590.1"/>
    <property type="match status" value="1"/>
</dbReference>
<feature type="domain" description="NADH-Ubiquinone oxidoreductase (complex I) chain 5 N-terminal" evidence="8">
    <location>
        <begin position="68"/>
        <end position="118"/>
    </location>
</feature>
<name>A0ABU1Y475_9FLAO</name>
<dbReference type="PANTHER" id="PTHR42829:SF2">
    <property type="entry name" value="NADH-UBIQUINONE OXIDOREDUCTASE CHAIN 5"/>
    <property type="match status" value="1"/>
</dbReference>
<dbReference type="Proteomes" id="UP001269081">
    <property type="component" value="Unassembled WGS sequence"/>
</dbReference>
<feature type="transmembrane region" description="Helical" evidence="6">
    <location>
        <begin position="211"/>
        <end position="229"/>
    </location>
</feature>
<reference evidence="9 10" key="1">
    <citation type="submission" date="2023-07" db="EMBL/GenBank/DDBJ databases">
        <title>Sorghum-associated microbial communities from plants grown in Nebraska, USA.</title>
        <authorList>
            <person name="Schachtman D."/>
        </authorList>
    </citation>
    <scope>NUCLEOTIDE SEQUENCE [LARGE SCALE GENOMIC DNA]</scope>
    <source>
        <strain evidence="9 10">4129</strain>
    </source>
</reference>
<keyword evidence="3 6" id="KW-1133">Transmembrane helix</keyword>
<gene>
    <name evidence="9" type="ORF">J2W48_000386</name>
</gene>
<dbReference type="PRINTS" id="PR01435">
    <property type="entry name" value="NPOXDRDTASE5"/>
</dbReference>
<evidence type="ECO:0000256" key="3">
    <source>
        <dbReference type="ARBA" id="ARBA00022989"/>
    </source>
</evidence>
<evidence type="ECO:0000256" key="4">
    <source>
        <dbReference type="ARBA" id="ARBA00023136"/>
    </source>
</evidence>
<dbReference type="InterPro" id="IPR001516">
    <property type="entry name" value="Proton_antipo_N"/>
</dbReference>
<keyword evidence="10" id="KW-1185">Reference proteome</keyword>
<feature type="domain" description="NADH:quinone oxidoreductase/Mrp antiporter transmembrane" evidence="7">
    <location>
        <begin position="135"/>
        <end position="424"/>
    </location>
</feature>
<evidence type="ECO:0000259" key="8">
    <source>
        <dbReference type="Pfam" id="PF00662"/>
    </source>
</evidence>